<evidence type="ECO:0000313" key="4">
    <source>
        <dbReference type="Proteomes" id="UP000176741"/>
    </source>
</evidence>
<sequence length="341" mass="36532">MPSDNSQSQKNQDLNSPNTSTASDDLQVAGTSANNQSVLNPNTSANSDSTTSHTVQAISDQPPNEASKQPEEQIPLVTAPHAPKKYGGNKVIATIFGVVLLIAGVTAGVLLVQRQQELREQAASGQECSQSQSCVLLENPGNNSSYTAPKRISHIFITNQDSFRFDPPGSNNGCYDVKIEGDNLEWDKIATGSDCKDISNIQVWLTDQEISPTPTLTPTPTIPEEATPTPTLPPNATPTPTTPDISAKCSDVKAYDNLWNPLDLADLASLEPGDIVRFAVSGSASSGSFDKARFTINGSLKPEVTTKKPGTQEFYYQYTLPDGVSSFTIKGEIHHSNLGWL</sequence>
<feature type="region of interest" description="Disordered" evidence="1">
    <location>
        <begin position="1"/>
        <end position="71"/>
    </location>
</feature>
<keyword evidence="2" id="KW-1133">Transmembrane helix</keyword>
<name>A0A1F7Y1Z4_9BACT</name>
<evidence type="ECO:0000256" key="2">
    <source>
        <dbReference type="SAM" id="Phobius"/>
    </source>
</evidence>
<evidence type="ECO:0000256" key="1">
    <source>
        <dbReference type="SAM" id="MobiDB-lite"/>
    </source>
</evidence>
<feature type="region of interest" description="Disordered" evidence="1">
    <location>
        <begin position="210"/>
        <end position="243"/>
    </location>
</feature>
<dbReference type="Proteomes" id="UP000176741">
    <property type="component" value="Unassembled WGS sequence"/>
</dbReference>
<dbReference type="EMBL" id="MGGD01000013">
    <property type="protein sequence ID" value="OGM21333.1"/>
    <property type="molecule type" value="Genomic_DNA"/>
</dbReference>
<protein>
    <submittedName>
        <fullName evidence="3">Uncharacterized protein</fullName>
    </submittedName>
</protein>
<comment type="caution">
    <text evidence="3">The sequence shown here is derived from an EMBL/GenBank/DDBJ whole genome shotgun (WGS) entry which is preliminary data.</text>
</comment>
<gene>
    <name evidence="3" type="ORF">A2771_03490</name>
</gene>
<dbReference type="AlphaFoldDB" id="A0A1F7Y1Z4"/>
<accession>A0A1F7Y1Z4</accession>
<keyword evidence="2" id="KW-0812">Transmembrane</keyword>
<feature type="compositionally biased region" description="Pro residues" evidence="1">
    <location>
        <begin position="230"/>
        <end position="241"/>
    </location>
</feature>
<evidence type="ECO:0000313" key="3">
    <source>
        <dbReference type="EMBL" id="OGM21333.1"/>
    </source>
</evidence>
<keyword evidence="2" id="KW-0472">Membrane</keyword>
<reference evidence="3 4" key="1">
    <citation type="journal article" date="2016" name="Nat. Commun.">
        <title>Thousands of microbial genomes shed light on interconnected biogeochemical processes in an aquifer system.</title>
        <authorList>
            <person name="Anantharaman K."/>
            <person name="Brown C.T."/>
            <person name="Hug L.A."/>
            <person name="Sharon I."/>
            <person name="Castelle C.J."/>
            <person name="Probst A.J."/>
            <person name="Thomas B.C."/>
            <person name="Singh A."/>
            <person name="Wilkins M.J."/>
            <person name="Karaoz U."/>
            <person name="Brodie E.L."/>
            <person name="Williams K.H."/>
            <person name="Hubbard S.S."/>
            <person name="Banfield J.F."/>
        </authorList>
    </citation>
    <scope>NUCLEOTIDE SEQUENCE [LARGE SCALE GENOMIC DNA]</scope>
</reference>
<proteinExistence type="predicted"/>
<organism evidence="3 4">
    <name type="scientific">Candidatus Woesebacteria bacterium RIFCSPHIGHO2_01_FULL_38_26b</name>
    <dbReference type="NCBI Taxonomy" id="1802491"/>
    <lineage>
        <taxon>Bacteria</taxon>
        <taxon>Candidatus Woeseibacteriota</taxon>
    </lineage>
</organism>
<feature type="compositionally biased region" description="Polar residues" evidence="1">
    <location>
        <begin position="1"/>
        <end position="67"/>
    </location>
</feature>
<feature type="transmembrane region" description="Helical" evidence="2">
    <location>
        <begin position="91"/>
        <end position="112"/>
    </location>
</feature>